<feature type="region of interest" description="Disordered" evidence="1">
    <location>
        <begin position="40"/>
        <end position="295"/>
    </location>
</feature>
<feature type="compositionally biased region" description="Basic and acidic residues" evidence="1">
    <location>
        <begin position="190"/>
        <end position="214"/>
    </location>
</feature>
<dbReference type="OrthoDB" id="6784741at2759"/>
<dbReference type="AlphaFoldDB" id="A0A067RIR3"/>
<evidence type="ECO:0008006" key="5">
    <source>
        <dbReference type="Google" id="ProtNLM"/>
    </source>
</evidence>
<accession>A0A067RIR3</accession>
<sequence>MKLFVLTLALMGSALSMPVGVEHDHPRSVVPLVITDYSSVASKNTPDDTPLVAPKEPVIKEDELKPEEKPAASEDKPETSPALPVDNTNPANDASAEKPAAPASDNQEAVSSDSKPAEVPSEKDKVPEQTGVVSEKKEDNAEAEASSSQDAPVVIPEKKVSDEIKPPAPVALNVPKNDEKADESSSSDIKPAEETKEQQIDDKKVKTEEIKPDESESPAAEIQGPVTEKPLDKVEQPIANEEVKESLKVDEPIKGEAQETPVTSRRKRSTDGKEDEKKKPTEVTKKEKDEKKVKADDTPVKIVEVILEDAQVQEDEAPKIDDPNPEGAASEIKPVELLKPSDIPDVKPEVPVNEENKPVGLDVAPVLSPQPEASSDNAEIPAQIDENKNVEGNEEKKIQLTEVEKAEKVGESKQQETKIVPEAVAKDAEKTADEAVQVDDRKTEVAVAVASVVEQKKGVTSDAASADSAVEKQEQENVPATTNAEVVNKNPEPAEDNKQSEEKEGVKGAVTASS</sequence>
<protein>
    <recommendedName>
        <fullName evidence="5">Zonadhesin</fullName>
    </recommendedName>
</protein>
<feature type="compositionally biased region" description="Basic and acidic residues" evidence="1">
    <location>
        <begin position="269"/>
        <end position="295"/>
    </location>
</feature>
<gene>
    <name evidence="3" type="ORF">L798_13352</name>
</gene>
<feature type="compositionally biased region" description="Basic and acidic residues" evidence="1">
    <location>
        <begin position="57"/>
        <end position="78"/>
    </location>
</feature>
<feature type="compositionally biased region" description="Polar residues" evidence="1">
    <location>
        <begin position="104"/>
        <end position="114"/>
    </location>
</feature>
<dbReference type="Proteomes" id="UP000027135">
    <property type="component" value="Unassembled WGS sequence"/>
</dbReference>
<evidence type="ECO:0000313" key="3">
    <source>
        <dbReference type="EMBL" id="KDR23662.1"/>
    </source>
</evidence>
<dbReference type="EMBL" id="KK852453">
    <property type="protein sequence ID" value="KDR23662.1"/>
    <property type="molecule type" value="Genomic_DNA"/>
</dbReference>
<feature type="compositionally biased region" description="Basic and acidic residues" evidence="1">
    <location>
        <begin position="156"/>
        <end position="165"/>
    </location>
</feature>
<reference evidence="3 4" key="1">
    <citation type="journal article" date="2014" name="Nat. Commun.">
        <title>Molecular traces of alternative social organization in a termite genome.</title>
        <authorList>
            <person name="Terrapon N."/>
            <person name="Li C."/>
            <person name="Robertson H.M."/>
            <person name="Ji L."/>
            <person name="Meng X."/>
            <person name="Booth W."/>
            <person name="Chen Z."/>
            <person name="Childers C.P."/>
            <person name="Glastad K.M."/>
            <person name="Gokhale K."/>
            <person name="Gowin J."/>
            <person name="Gronenberg W."/>
            <person name="Hermansen R.A."/>
            <person name="Hu H."/>
            <person name="Hunt B.G."/>
            <person name="Huylmans A.K."/>
            <person name="Khalil S.M."/>
            <person name="Mitchell R.D."/>
            <person name="Munoz-Torres M.C."/>
            <person name="Mustard J.A."/>
            <person name="Pan H."/>
            <person name="Reese J.T."/>
            <person name="Scharf M.E."/>
            <person name="Sun F."/>
            <person name="Vogel H."/>
            <person name="Xiao J."/>
            <person name="Yang W."/>
            <person name="Yang Z."/>
            <person name="Yang Z."/>
            <person name="Zhou J."/>
            <person name="Zhu J."/>
            <person name="Brent C.S."/>
            <person name="Elsik C.G."/>
            <person name="Goodisman M.A."/>
            <person name="Liberles D.A."/>
            <person name="Roe R.M."/>
            <person name="Vargo E.L."/>
            <person name="Vilcinskas A."/>
            <person name="Wang J."/>
            <person name="Bornberg-Bauer E."/>
            <person name="Korb J."/>
            <person name="Zhang G."/>
            <person name="Liebig J."/>
        </authorList>
    </citation>
    <scope>NUCLEOTIDE SEQUENCE [LARGE SCALE GENOMIC DNA]</scope>
    <source>
        <tissue evidence="3">Whole organism</tissue>
    </source>
</reference>
<keyword evidence="2" id="KW-0732">Signal</keyword>
<evidence type="ECO:0000256" key="2">
    <source>
        <dbReference type="SAM" id="SignalP"/>
    </source>
</evidence>
<feature type="region of interest" description="Disordered" evidence="1">
    <location>
        <begin position="308"/>
        <end position="438"/>
    </location>
</feature>
<organism evidence="3 4">
    <name type="scientific">Zootermopsis nevadensis</name>
    <name type="common">Dampwood termite</name>
    <dbReference type="NCBI Taxonomy" id="136037"/>
    <lineage>
        <taxon>Eukaryota</taxon>
        <taxon>Metazoa</taxon>
        <taxon>Ecdysozoa</taxon>
        <taxon>Arthropoda</taxon>
        <taxon>Hexapoda</taxon>
        <taxon>Insecta</taxon>
        <taxon>Pterygota</taxon>
        <taxon>Neoptera</taxon>
        <taxon>Polyneoptera</taxon>
        <taxon>Dictyoptera</taxon>
        <taxon>Blattodea</taxon>
        <taxon>Blattoidea</taxon>
        <taxon>Termitoidae</taxon>
        <taxon>Termopsidae</taxon>
        <taxon>Zootermopsis</taxon>
    </lineage>
</organism>
<feature type="compositionally biased region" description="Basic and acidic residues" evidence="1">
    <location>
        <begin position="495"/>
        <end position="506"/>
    </location>
</feature>
<keyword evidence="4" id="KW-1185">Reference proteome</keyword>
<feature type="signal peptide" evidence="2">
    <location>
        <begin position="1"/>
        <end position="16"/>
    </location>
</feature>
<feature type="compositionally biased region" description="Basic and acidic residues" evidence="1">
    <location>
        <begin position="424"/>
        <end position="438"/>
    </location>
</feature>
<evidence type="ECO:0000313" key="4">
    <source>
        <dbReference type="Proteomes" id="UP000027135"/>
    </source>
</evidence>
<feature type="compositionally biased region" description="Basic and acidic residues" evidence="1">
    <location>
        <begin position="229"/>
        <end position="257"/>
    </location>
</feature>
<dbReference type="OMA" id="FANQDDD"/>
<feature type="chain" id="PRO_5001645263" description="Zonadhesin" evidence="2">
    <location>
        <begin position="17"/>
        <end position="514"/>
    </location>
</feature>
<dbReference type="InParanoid" id="A0A067RIR3"/>
<proteinExistence type="predicted"/>
<feature type="compositionally biased region" description="Polar residues" evidence="1">
    <location>
        <begin position="476"/>
        <end position="485"/>
    </location>
</feature>
<name>A0A067RIR3_ZOONE</name>
<evidence type="ECO:0000256" key="1">
    <source>
        <dbReference type="SAM" id="MobiDB-lite"/>
    </source>
</evidence>
<feature type="compositionally biased region" description="Basic and acidic residues" evidence="1">
    <location>
        <begin position="385"/>
        <end position="416"/>
    </location>
</feature>
<feature type="region of interest" description="Disordered" evidence="1">
    <location>
        <begin position="454"/>
        <end position="514"/>
    </location>
</feature>